<dbReference type="InterPro" id="IPR039436">
    <property type="entry name" value="Asteroid_dom"/>
</dbReference>
<dbReference type="PANTHER" id="PTHR15665:SF1">
    <property type="entry name" value="PROTEIN ASTEROID HOMOLOG 1"/>
    <property type="match status" value="1"/>
</dbReference>
<dbReference type="PANTHER" id="PTHR15665">
    <property type="entry name" value="ASTEROID PROTEIN"/>
    <property type="match status" value="1"/>
</dbReference>
<keyword evidence="5" id="KW-1185">Reference proteome</keyword>
<organism evidence="4 5">
    <name type="scientific">Podospora bellae-mahoneyi</name>
    <dbReference type="NCBI Taxonomy" id="2093777"/>
    <lineage>
        <taxon>Eukaryota</taxon>
        <taxon>Fungi</taxon>
        <taxon>Dikarya</taxon>
        <taxon>Ascomycota</taxon>
        <taxon>Pezizomycotina</taxon>
        <taxon>Sordariomycetes</taxon>
        <taxon>Sordariomycetidae</taxon>
        <taxon>Sordariales</taxon>
        <taxon>Podosporaceae</taxon>
        <taxon>Podospora</taxon>
    </lineage>
</organism>
<dbReference type="SUPFAM" id="SSF88723">
    <property type="entry name" value="PIN domain-like"/>
    <property type="match status" value="1"/>
</dbReference>
<reference evidence="4 5" key="1">
    <citation type="journal article" date="2023" name="bioRxiv">
        <title>High-quality genome assemblies of four members of thePodospora anserinaspecies complex.</title>
        <authorList>
            <person name="Ament-Velasquez S.L."/>
            <person name="Vogan A.A."/>
            <person name="Wallerman O."/>
            <person name="Hartmann F."/>
            <person name="Gautier V."/>
            <person name="Silar P."/>
            <person name="Giraud T."/>
            <person name="Johannesson H."/>
        </authorList>
    </citation>
    <scope>NUCLEOTIDE SEQUENCE [LARGE SCALE GENOMIC DNA]</scope>
    <source>
        <strain evidence="4 5">CBS 112042</strain>
    </source>
</reference>
<dbReference type="Proteomes" id="UP001322138">
    <property type="component" value="Unassembled WGS sequence"/>
</dbReference>
<evidence type="ECO:0000256" key="1">
    <source>
        <dbReference type="ARBA" id="ARBA00007398"/>
    </source>
</evidence>
<feature type="domain" description="Asteroid" evidence="3">
    <location>
        <begin position="159"/>
        <end position="400"/>
    </location>
</feature>
<sequence length="597" mass="66998">MNLTLFQVFLLLRNMGIPHLKRNLEPYAERGAIAPCNVVVDGPALAYHVLSLASRTTIKTSPFEQPSYELLGRTAIQWLEKMEECGLTIAHIYFDGYLPTSKRPERMQRLIRSTKELFKYHSTTVTGVSRERSRRKGEKKVDLFPASIGGETRSKPPPPAFLVPAVLDALRGSKYGPITEVMGGEADGYCAVHVRKSGGLVLTSDSDLLVHDLGENGGVIFFTDIDLDSENSKLVAPQFRHAEICRKLSIKPDVGFSYMAFEISADPHLTLEQAAERSRRGEAVMYSREEYDLFIKTYLLPETAPKTVATCGLQLDPRISELVLRYLQITTTTSKEKDASLEMFLPFLLDCPSRTSAWEVSKPIRKLAYSLLQSGQKTSLKTVSEMRRLQTLSSGSQVDILPSFKVEEECSHLLSNIGKIKAHITDPELLWVVLSIYLDIDRTVERAKGYPLSLEILTQEARGKLNEYSWDVLQVFAQVLATFYSLRMLEQILNLQERKGNAVDVITALSDLPSLDKFLSLADFTETLQRLREAGGLECLIDLCSDMKDMIQHIEAIGKPPKSKKDRKRKAQSGAVEGHQVRARPSNPFELLNSRDD</sequence>
<gene>
    <name evidence="4" type="ORF">QC761_304670</name>
</gene>
<feature type="region of interest" description="Disordered" evidence="2">
    <location>
        <begin position="558"/>
        <end position="597"/>
    </location>
</feature>
<evidence type="ECO:0000313" key="5">
    <source>
        <dbReference type="Proteomes" id="UP001322138"/>
    </source>
</evidence>
<proteinExistence type="inferred from homology"/>
<dbReference type="EMBL" id="JAFFGZ010000005">
    <property type="protein sequence ID" value="KAK4644425.1"/>
    <property type="molecule type" value="Genomic_DNA"/>
</dbReference>
<evidence type="ECO:0000313" key="4">
    <source>
        <dbReference type="EMBL" id="KAK4644425.1"/>
    </source>
</evidence>
<protein>
    <recommendedName>
        <fullName evidence="3">Asteroid domain-containing protein</fullName>
    </recommendedName>
</protein>
<dbReference type="Gene3D" id="3.40.50.1010">
    <property type="entry name" value="5'-nuclease"/>
    <property type="match status" value="1"/>
</dbReference>
<dbReference type="InterPro" id="IPR026832">
    <property type="entry name" value="Asteroid"/>
</dbReference>
<evidence type="ECO:0000256" key="2">
    <source>
        <dbReference type="SAM" id="MobiDB-lite"/>
    </source>
</evidence>
<dbReference type="RefSeq" id="XP_062733401.1">
    <property type="nucleotide sequence ID" value="XM_062877612.1"/>
</dbReference>
<comment type="similarity">
    <text evidence="1">Belongs to the asteroid family.</text>
</comment>
<accession>A0ABR0FN27</accession>
<name>A0ABR0FN27_9PEZI</name>
<feature type="compositionally biased region" description="Basic residues" evidence="2">
    <location>
        <begin position="561"/>
        <end position="571"/>
    </location>
</feature>
<dbReference type="Pfam" id="PF12813">
    <property type="entry name" value="XPG_I_2"/>
    <property type="match status" value="1"/>
</dbReference>
<dbReference type="InterPro" id="IPR029060">
    <property type="entry name" value="PIN-like_dom_sf"/>
</dbReference>
<evidence type="ECO:0000259" key="3">
    <source>
        <dbReference type="Pfam" id="PF12813"/>
    </source>
</evidence>
<comment type="caution">
    <text evidence="4">The sequence shown here is derived from an EMBL/GenBank/DDBJ whole genome shotgun (WGS) entry which is preliminary data.</text>
</comment>
<dbReference type="GeneID" id="87897094"/>